<reference evidence="2 3" key="1">
    <citation type="submission" date="2017-11" db="EMBL/GenBank/DDBJ databases">
        <title>De-novo sequencing of pomegranate (Punica granatum L.) genome.</title>
        <authorList>
            <person name="Akparov Z."/>
            <person name="Amiraslanov A."/>
            <person name="Hajiyeva S."/>
            <person name="Abbasov M."/>
            <person name="Kaur K."/>
            <person name="Hamwieh A."/>
            <person name="Solovyev V."/>
            <person name="Salamov A."/>
            <person name="Braich B."/>
            <person name="Kosarev P."/>
            <person name="Mahmoud A."/>
            <person name="Hajiyev E."/>
            <person name="Babayeva S."/>
            <person name="Izzatullayeva V."/>
            <person name="Mammadov A."/>
            <person name="Mammadov A."/>
            <person name="Sharifova S."/>
            <person name="Ojaghi J."/>
            <person name="Eynullazada K."/>
            <person name="Bayramov B."/>
            <person name="Abdulazimova A."/>
            <person name="Shahmuradov I."/>
        </authorList>
    </citation>
    <scope>NUCLEOTIDE SEQUENCE [LARGE SCALE GENOMIC DNA]</scope>
    <source>
        <strain evidence="3">cv. AG2017</strain>
        <tissue evidence="2">Leaf</tissue>
    </source>
</reference>
<comment type="caution">
    <text evidence="2">The sequence shown here is derived from an EMBL/GenBank/DDBJ whole genome shotgun (WGS) entry which is preliminary data.</text>
</comment>
<name>A0A2I0HM40_PUNGR</name>
<dbReference type="EMBL" id="PGOL01007327">
    <property type="protein sequence ID" value="PKI32802.1"/>
    <property type="molecule type" value="Genomic_DNA"/>
</dbReference>
<dbReference type="AlphaFoldDB" id="A0A2I0HM40"/>
<evidence type="ECO:0000313" key="2">
    <source>
        <dbReference type="EMBL" id="PKI32802.1"/>
    </source>
</evidence>
<keyword evidence="3" id="KW-1185">Reference proteome</keyword>
<organism evidence="2 3">
    <name type="scientific">Punica granatum</name>
    <name type="common">Pomegranate</name>
    <dbReference type="NCBI Taxonomy" id="22663"/>
    <lineage>
        <taxon>Eukaryota</taxon>
        <taxon>Viridiplantae</taxon>
        <taxon>Streptophyta</taxon>
        <taxon>Embryophyta</taxon>
        <taxon>Tracheophyta</taxon>
        <taxon>Spermatophyta</taxon>
        <taxon>Magnoliopsida</taxon>
        <taxon>eudicotyledons</taxon>
        <taxon>Gunneridae</taxon>
        <taxon>Pentapetalae</taxon>
        <taxon>rosids</taxon>
        <taxon>malvids</taxon>
        <taxon>Myrtales</taxon>
        <taxon>Lythraceae</taxon>
        <taxon>Punica</taxon>
    </lineage>
</organism>
<evidence type="ECO:0000256" key="1">
    <source>
        <dbReference type="SAM" id="MobiDB-lite"/>
    </source>
</evidence>
<dbReference type="Proteomes" id="UP000233551">
    <property type="component" value="Unassembled WGS sequence"/>
</dbReference>
<sequence length="108" mass="11355">MMQMLGFIAGLRISQRAQNPIRTVPTSVCPVVQGGDHEHVRCMRPSRPGIPTLPRDSAAASKVSKPPPLCLAFISIIGSSLPFPLSLGIAISAHASQLIGKSTDELAS</sequence>
<protein>
    <submittedName>
        <fullName evidence="2">Uncharacterized protein</fullName>
    </submittedName>
</protein>
<feature type="region of interest" description="Disordered" evidence="1">
    <location>
        <begin position="40"/>
        <end position="59"/>
    </location>
</feature>
<gene>
    <name evidence="2" type="ORF">CRG98_046795</name>
</gene>
<evidence type="ECO:0000313" key="3">
    <source>
        <dbReference type="Proteomes" id="UP000233551"/>
    </source>
</evidence>
<accession>A0A2I0HM40</accession>
<proteinExistence type="predicted"/>